<comment type="caution">
    <text evidence="2">The sequence shown here is derived from an EMBL/GenBank/DDBJ whole genome shotgun (WGS) entry which is preliminary data.</text>
</comment>
<feature type="transmembrane region" description="Helical" evidence="1">
    <location>
        <begin position="12"/>
        <end position="36"/>
    </location>
</feature>
<name>A0A7V7RPJ1_9BACI</name>
<proteinExistence type="predicted"/>
<feature type="transmembrane region" description="Helical" evidence="1">
    <location>
        <begin position="126"/>
        <end position="151"/>
    </location>
</feature>
<keyword evidence="1" id="KW-0472">Membrane</keyword>
<reference evidence="2 3" key="1">
    <citation type="journal article" date="2014" name="Arch. Microbiol.">
        <title>Bacillus mesophilum sp. nov., strain IITR-54T, a novel 4-chlorobiphenyl dechlorinating bacterium.</title>
        <authorList>
            <person name="Manickam N."/>
            <person name="Singh N.K."/>
            <person name="Bajaj A."/>
            <person name="Kumar R.M."/>
            <person name="Kaur G."/>
            <person name="Kaur N."/>
            <person name="Bala M."/>
            <person name="Kumar A."/>
            <person name="Mayilraj S."/>
        </authorList>
    </citation>
    <scope>NUCLEOTIDE SEQUENCE [LARGE SCALE GENOMIC DNA]</scope>
    <source>
        <strain evidence="2 3">IITR-54</strain>
    </source>
</reference>
<dbReference type="OrthoDB" id="1909107at2"/>
<feature type="transmembrane region" description="Helical" evidence="1">
    <location>
        <begin position="98"/>
        <end position="120"/>
    </location>
</feature>
<keyword evidence="3" id="KW-1185">Reference proteome</keyword>
<dbReference type="EMBL" id="WBOT01000001">
    <property type="protein sequence ID" value="KAB2335202.1"/>
    <property type="molecule type" value="Genomic_DNA"/>
</dbReference>
<evidence type="ECO:0000313" key="3">
    <source>
        <dbReference type="Proteomes" id="UP000441354"/>
    </source>
</evidence>
<dbReference type="RefSeq" id="WP_151571882.1">
    <property type="nucleotide sequence ID" value="NZ_WBOT01000001.1"/>
</dbReference>
<dbReference type="AlphaFoldDB" id="A0A7V7RPJ1"/>
<evidence type="ECO:0000256" key="1">
    <source>
        <dbReference type="SAM" id="Phobius"/>
    </source>
</evidence>
<keyword evidence="1" id="KW-1133">Transmembrane helix</keyword>
<dbReference type="Proteomes" id="UP000441354">
    <property type="component" value="Unassembled WGS sequence"/>
</dbReference>
<evidence type="ECO:0000313" key="2">
    <source>
        <dbReference type="EMBL" id="KAB2335202.1"/>
    </source>
</evidence>
<organism evidence="2 3">
    <name type="scientific">Bacillus mesophilum</name>
    <dbReference type="NCBI Taxonomy" id="1071718"/>
    <lineage>
        <taxon>Bacteria</taxon>
        <taxon>Bacillati</taxon>
        <taxon>Bacillota</taxon>
        <taxon>Bacilli</taxon>
        <taxon>Bacillales</taxon>
        <taxon>Bacillaceae</taxon>
        <taxon>Bacillus</taxon>
    </lineage>
</organism>
<feature type="transmembrane region" description="Helical" evidence="1">
    <location>
        <begin position="56"/>
        <end position="78"/>
    </location>
</feature>
<gene>
    <name evidence="2" type="ORF">F7732_01120</name>
</gene>
<sequence>MKLVHRKSFACYLLLSLHIFLAIGAFIGGGALLIFPDGSILSLPLEILQNSPFQNYFLPGLILFSAFGIFPLITAIFLSSKKPIKAFEKLSIYKSMHWSWNFSFYIGIMLIIWIMVQILIMQAVVFIHIFYILLGFFIIVITFLSSVRAFCLIN</sequence>
<accession>A0A7V7RPJ1</accession>
<keyword evidence="1" id="KW-0812">Transmembrane</keyword>
<protein>
    <recommendedName>
        <fullName evidence="4">DUF2975 domain-containing protein</fullName>
    </recommendedName>
</protein>
<evidence type="ECO:0008006" key="4">
    <source>
        <dbReference type="Google" id="ProtNLM"/>
    </source>
</evidence>